<evidence type="ECO:0000313" key="2">
    <source>
        <dbReference type="EMBL" id="KAJ9579349.1"/>
    </source>
</evidence>
<dbReference type="AlphaFoldDB" id="A0AAD7ZER3"/>
<comment type="caution">
    <text evidence="2">The sequence shown here is derived from an EMBL/GenBank/DDBJ whole genome shotgun (WGS) entry which is preliminary data.</text>
</comment>
<keyword evidence="1" id="KW-1133">Transmembrane helix</keyword>
<accession>A0AAD7ZER3</accession>
<feature type="non-terminal residue" evidence="2">
    <location>
        <position position="72"/>
    </location>
</feature>
<keyword evidence="3" id="KW-1185">Reference proteome</keyword>
<protein>
    <recommendedName>
        <fullName evidence="4">Ionotropic glutamate receptor C-terminal domain-containing protein</fullName>
    </recommendedName>
</protein>
<gene>
    <name evidence="2" type="ORF">L9F63_024546</name>
</gene>
<evidence type="ECO:0000256" key="1">
    <source>
        <dbReference type="SAM" id="Phobius"/>
    </source>
</evidence>
<keyword evidence="1" id="KW-0812">Transmembrane</keyword>
<dbReference type="Gene3D" id="1.10.287.70">
    <property type="match status" value="1"/>
</dbReference>
<evidence type="ECO:0000313" key="3">
    <source>
        <dbReference type="Proteomes" id="UP001233999"/>
    </source>
</evidence>
<keyword evidence="1" id="KW-0472">Membrane</keyword>
<dbReference type="EMBL" id="JASPKZ010008486">
    <property type="protein sequence ID" value="KAJ9579349.1"/>
    <property type="molecule type" value="Genomic_DNA"/>
</dbReference>
<sequence length="72" mass="8263">LSINPKSTSIKVVFVTSYFTAVVLVSSYSAAFITHLTFRETELPFKTFEEFLLDNTYHMGIIPNTAQMDYFK</sequence>
<proteinExistence type="predicted"/>
<reference evidence="2" key="2">
    <citation type="submission" date="2023-05" db="EMBL/GenBank/DDBJ databases">
        <authorList>
            <person name="Fouks B."/>
        </authorList>
    </citation>
    <scope>NUCLEOTIDE SEQUENCE</scope>
    <source>
        <strain evidence="2">Stay&amp;Tobe</strain>
        <tissue evidence="2">Testes</tissue>
    </source>
</reference>
<evidence type="ECO:0008006" key="4">
    <source>
        <dbReference type="Google" id="ProtNLM"/>
    </source>
</evidence>
<feature type="transmembrane region" description="Helical" evidence="1">
    <location>
        <begin position="12"/>
        <end position="38"/>
    </location>
</feature>
<reference evidence="2" key="1">
    <citation type="journal article" date="2023" name="IScience">
        <title>Live-bearing cockroach genome reveals convergent evolutionary mechanisms linked to viviparity in insects and beyond.</title>
        <authorList>
            <person name="Fouks B."/>
            <person name="Harrison M.C."/>
            <person name="Mikhailova A.A."/>
            <person name="Marchal E."/>
            <person name="English S."/>
            <person name="Carruthers M."/>
            <person name="Jennings E.C."/>
            <person name="Chiamaka E.L."/>
            <person name="Frigard R.A."/>
            <person name="Pippel M."/>
            <person name="Attardo G.M."/>
            <person name="Benoit J.B."/>
            <person name="Bornberg-Bauer E."/>
            <person name="Tobe S.S."/>
        </authorList>
    </citation>
    <scope>NUCLEOTIDE SEQUENCE</scope>
    <source>
        <strain evidence="2">Stay&amp;Tobe</strain>
    </source>
</reference>
<name>A0AAD7ZER3_DIPPU</name>
<feature type="non-terminal residue" evidence="2">
    <location>
        <position position="1"/>
    </location>
</feature>
<dbReference type="Proteomes" id="UP001233999">
    <property type="component" value="Unassembled WGS sequence"/>
</dbReference>
<organism evidence="2 3">
    <name type="scientific">Diploptera punctata</name>
    <name type="common">Pacific beetle cockroach</name>
    <dbReference type="NCBI Taxonomy" id="6984"/>
    <lineage>
        <taxon>Eukaryota</taxon>
        <taxon>Metazoa</taxon>
        <taxon>Ecdysozoa</taxon>
        <taxon>Arthropoda</taxon>
        <taxon>Hexapoda</taxon>
        <taxon>Insecta</taxon>
        <taxon>Pterygota</taxon>
        <taxon>Neoptera</taxon>
        <taxon>Polyneoptera</taxon>
        <taxon>Dictyoptera</taxon>
        <taxon>Blattodea</taxon>
        <taxon>Blaberoidea</taxon>
        <taxon>Blaberidae</taxon>
        <taxon>Diplopterinae</taxon>
        <taxon>Diploptera</taxon>
    </lineage>
</organism>